<feature type="domain" description="RNase H type-1" evidence="1">
    <location>
        <begin position="1"/>
        <end position="99"/>
    </location>
</feature>
<dbReference type="Pfam" id="PF00075">
    <property type="entry name" value="RNase_H"/>
    <property type="match status" value="1"/>
</dbReference>
<dbReference type="Gene3D" id="3.30.420.10">
    <property type="entry name" value="Ribonuclease H-like superfamily/Ribonuclease H"/>
    <property type="match status" value="1"/>
</dbReference>
<keyword evidence="3" id="KW-1185">Reference proteome</keyword>
<organism evidence="2 3">
    <name type="scientific">Ditylenchus destructor</name>
    <dbReference type="NCBI Taxonomy" id="166010"/>
    <lineage>
        <taxon>Eukaryota</taxon>
        <taxon>Metazoa</taxon>
        <taxon>Ecdysozoa</taxon>
        <taxon>Nematoda</taxon>
        <taxon>Chromadorea</taxon>
        <taxon>Rhabditida</taxon>
        <taxon>Tylenchina</taxon>
        <taxon>Tylenchomorpha</taxon>
        <taxon>Sphaerularioidea</taxon>
        <taxon>Anguinidae</taxon>
        <taxon>Anguininae</taxon>
        <taxon>Ditylenchus</taxon>
    </lineage>
</organism>
<dbReference type="SUPFAM" id="SSF53098">
    <property type="entry name" value="Ribonuclease H-like"/>
    <property type="match status" value="1"/>
</dbReference>
<evidence type="ECO:0000259" key="1">
    <source>
        <dbReference type="PROSITE" id="PS50879"/>
    </source>
</evidence>
<dbReference type="InterPro" id="IPR012337">
    <property type="entry name" value="RNaseH-like_sf"/>
</dbReference>
<protein>
    <submittedName>
        <fullName evidence="2">RNase H domain-containing protein</fullName>
    </submittedName>
</protein>
<gene>
    <name evidence="2" type="ORF">DdX_15909</name>
</gene>
<dbReference type="EMBL" id="JAKKPZ010000112">
    <property type="protein sequence ID" value="KAI1701737.1"/>
    <property type="molecule type" value="Genomic_DNA"/>
</dbReference>
<dbReference type="InterPro" id="IPR036397">
    <property type="entry name" value="RNaseH_sf"/>
</dbReference>
<evidence type="ECO:0000313" key="2">
    <source>
        <dbReference type="EMBL" id="KAI1701737.1"/>
    </source>
</evidence>
<comment type="caution">
    <text evidence="2">The sequence shown here is derived from an EMBL/GenBank/DDBJ whole genome shotgun (WGS) entry which is preliminary data.</text>
</comment>
<dbReference type="GO" id="GO:0003676">
    <property type="term" value="F:nucleic acid binding"/>
    <property type="evidence" value="ECO:0007669"/>
    <property type="project" value="InterPro"/>
</dbReference>
<dbReference type="AlphaFoldDB" id="A0AAD4MQJ1"/>
<name>A0AAD4MQJ1_9BILA</name>
<dbReference type="PROSITE" id="PS50879">
    <property type="entry name" value="RNASE_H_1"/>
    <property type="match status" value="1"/>
</dbReference>
<dbReference type="InterPro" id="IPR002156">
    <property type="entry name" value="RNaseH_domain"/>
</dbReference>
<accession>A0AAD4MQJ1</accession>
<reference evidence="2" key="1">
    <citation type="submission" date="2022-01" db="EMBL/GenBank/DDBJ databases">
        <title>Genome Sequence Resource for Two Populations of Ditylenchus destructor, the Migratory Endoparasitic Phytonematode.</title>
        <authorList>
            <person name="Zhang H."/>
            <person name="Lin R."/>
            <person name="Xie B."/>
        </authorList>
    </citation>
    <scope>NUCLEOTIDE SEQUENCE</scope>
    <source>
        <strain evidence="2">BazhouSP</strain>
    </source>
</reference>
<sequence>MNTTLTVKDISPLHFLITTNSLLPQNCSRIIEKSDGQLAISHKRHHVCWRTVARGRNVDLITELDNLMHMIRVNFKHVKAHAGIYGNEMADQLARQGAQKNVR</sequence>
<dbReference type="GO" id="GO:0004523">
    <property type="term" value="F:RNA-DNA hybrid ribonuclease activity"/>
    <property type="evidence" value="ECO:0007669"/>
    <property type="project" value="InterPro"/>
</dbReference>
<evidence type="ECO:0000313" key="3">
    <source>
        <dbReference type="Proteomes" id="UP001201812"/>
    </source>
</evidence>
<proteinExistence type="predicted"/>
<dbReference type="Proteomes" id="UP001201812">
    <property type="component" value="Unassembled WGS sequence"/>
</dbReference>